<keyword evidence="4 7" id="KW-0560">Oxidoreductase</keyword>
<organism evidence="9 10">
    <name type="scientific">Salinimicrobium tongyeongense</name>
    <dbReference type="NCBI Taxonomy" id="2809707"/>
    <lineage>
        <taxon>Bacteria</taxon>
        <taxon>Pseudomonadati</taxon>
        <taxon>Bacteroidota</taxon>
        <taxon>Flavobacteriia</taxon>
        <taxon>Flavobacteriales</taxon>
        <taxon>Flavobacteriaceae</taxon>
        <taxon>Salinimicrobium</taxon>
    </lineage>
</organism>
<protein>
    <recommendedName>
        <fullName evidence="7">Protoporphyrinogen IX dehydrogenase [quinone]</fullName>
        <ecNumber evidence="7">1.3.5.3</ecNumber>
    </recommendedName>
    <alternativeName>
        <fullName evidence="7">Protoporphyrinogen IX dehydrogenase [menaquinone]</fullName>
    </alternativeName>
    <alternativeName>
        <fullName evidence="7">Protoporphyrinogen IX dehydrogenase [ubiquinone]</fullName>
    </alternativeName>
    <alternativeName>
        <fullName evidence="7">Protoporphyrinogen oxidase</fullName>
        <shortName evidence="7">PPO</shortName>
    </alternativeName>
</protein>
<evidence type="ECO:0000313" key="10">
    <source>
        <dbReference type="Proteomes" id="UP001163981"/>
    </source>
</evidence>
<comment type="catalytic activity">
    <reaction evidence="7">
        <text>protoporphyrinogen IX + 3 a ubiquinone = protoporphyrin IX + 3 a ubiquinol</text>
        <dbReference type="Rhea" id="RHEA:63936"/>
        <dbReference type="Rhea" id="RHEA-COMP:9565"/>
        <dbReference type="Rhea" id="RHEA-COMP:9566"/>
        <dbReference type="ChEBI" id="CHEBI:16389"/>
        <dbReference type="ChEBI" id="CHEBI:17976"/>
        <dbReference type="ChEBI" id="CHEBI:57306"/>
        <dbReference type="ChEBI" id="CHEBI:57307"/>
    </reaction>
</comment>
<keyword evidence="10" id="KW-1185">Reference proteome</keyword>
<comment type="pathway">
    <text evidence="7">Porphyrin-containing compound metabolism; protoporphyrin-IX biosynthesis; protoporphyrin-IX from protoporphyrinogen-IX: step 1/1.</text>
</comment>
<evidence type="ECO:0000256" key="2">
    <source>
        <dbReference type="ARBA" id="ARBA00022643"/>
    </source>
</evidence>
<keyword evidence="5" id="KW-0472">Membrane</keyword>
<keyword evidence="7" id="KW-1003">Cell membrane</keyword>
<comment type="catalytic activity">
    <reaction evidence="7">
        <text>protoporphyrinogen IX + 3 a quinone = protoporphyrin IX + 3 a quinol</text>
        <dbReference type="Rhea" id="RHEA:65032"/>
        <dbReference type="ChEBI" id="CHEBI:24646"/>
        <dbReference type="ChEBI" id="CHEBI:57306"/>
        <dbReference type="ChEBI" id="CHEBI:57307"/>
        <dbReference type="ChEBI" id="CHEBI:132124"/>
        <dbReference type="EC" id="1.3.5.3"/>
    </reaction>
</comment>
<dbReference type="PANTHER" id="PTHR38030:SF2">
    <property type="entry name" value="PROTOPORPHYRINOGEN IX DEHYDROGENASE [QUINONE]"/>
    <property type="match status" value="1"/>
</dbReference>
<evidence type="ECO:0000256" key="5">
    <source>
        <dbReference type="ARBA" id="ARBA00023136"/>
    </source>
</evidence>
<keyword evidence="3 7" id="KW-0547">Nucleotide-binding</keyword>
<evidence type="ECO:0000256" key="4">
    <source>
        <dbReference type="ARBA" id="ARBA00023002"/>
    </source>
</evidence>
<dbReference type="SUPFAM" id="SSF52218">
    <property type="entry name" value="Flavoproteins"/>
    <property type="match status" value="1"/>
</dbReference>
<dbReference type="InterPro" id="IPR026816">
    <property type="entry name" value="Flavodoxin_dom"/>
</dbReference>
<accession>A0ABY6NV97</accession>
<keyword evidence="6 7" id="KW-0627">Porphyrin biosynthesis</keyword>
<reference evidence="9" key="1">
    <citation type="submission" date="2021-02" db="EMBL/GenBank/DDBJ databases">
        <title>Salinimicrobium sp. nov. isolated from seawater in Tongyeong, Republic of Korea.</title>
        <authorList>
            <person name="Lee S.-J."/>
        </authorList>
    </citation>
    <scope>NUCLEOTIDE SEQUENCE</scope>
    <source>
        <strain evidence="9">HN-2-9-2</strain>
    </source>
</reference>
<dbReference type="Gene3D" id="3.40.50.360">
    <property type="match status" value="1"/>
</dbReference>
<gene>
    <name evidence="7 9" type="primary">hemG</name>
    <name evidence="9" type="ORF">JRG66_11380</name>
</gene>
<evidence type="ECO:0000256" key="6">
    <source>
        <dbReference type="ARBA" id="ARBA00023244"/>
    </source>
</evidence>
<dbReference type="Proteomes" id="UP001163981">
    <property type="component" value="Chromosome"/>
</dbReference>
<dbReference type="EC" id="1.3.5.3" evidence="7"/>
<comment type="cofactor">
    <cofactor evidence="7">
        <name>FMN</name>
        <dbReference type="ChEBI" id="CHEBI:58210"/>
    </cofactor>
    <text evidence="7">Binds 1 FMN non-covalently per subunit.</text>
</comment>
<keyword evidence="1 7" id="KW-0285">Flavoprotein</keyword>
<comment type="function">
    <text evidence="7">Catalyzes the 6-electron oxidation of protoporphyrinogen IX to form protoporphyrin IX; under anaerobic conditions uses menaquinone as an electron acceptor, under aerobic conditions uses ubiquinone as an electron acceptor.</text>
</comment>
<comment type="catalytic activity">
    <reaction evidence="7">
        <text>protoporphyrinogen IX + 3 a menaquinone = protoporphyrin IX + 3 a menaquinol</text>
        <dbReference type="Rhea" id="RHEA:27409"/>
        <dbReference type="Rhea" id="RHEA-COMP:9537"/>
        <dbReference type="Rhea" id="RHEA-COMP:9539"/>
        <dbReference type="ChEBI" id="CHEBI:16374"/>
        <dbReference type="ChEBI" id="CHEBI:18151"/>
        <dbReference type="ChEBI" id="CHEBI:57306"/>
        <dbReference type="ChEBI" id="CHEBI:57307"/>
        <dbReference type="EC" id="1.3.5.3"/>
    </reaction>
</comment>
<dbReference type="HAMAP" id="MF_00853">
    <property type="entry name" value="HemG"/>
    <property type="match status" value="1"/>
</dbReference>
<comment type="similarity">
    <text evidence="7">Belongs to the HemG family.</text>
</comment>
<evidence type="ECO:0000259" key="8">
    <source>
        <dbReference type="Pfam" id="PF12724"/>
    </source>
</evidence>
<dbReference type="GO" id="GO:0016491">
    <property type="term" value="F:oxidoreductase activity"/>
    <property type="evidence" value="ECO:0007669"/>
    <property type="project" value="UniProtKB-KW"/>
</dbReference>
<name>A0ABY6NV97_9FLAO</name>
<dbReference type="PANTHER" id="PTHR38030">
    <property type="entry name" value="PROTOPORPHYRINOGEN IX DEHYDROGENASE [MENAQUINONE]"/>
    <property type="match status" value="1"/>
</dbReference>
<keyword evidence="2 7" id="KW-0288">FMN</keyword>
<dbReference type="EMBL" id="CP069620">
    <property type="protein sequence ID" value="UZH56842.1"/>
    <property type="molecule type" value="Genomic_DNA"/>
</dbReference>
<sequence>MKPIALLYSTVDGQTKKICQYIAEYLNRKNQPVELCPIDSFKEKISRFETLVIGASIRYGKHKPGVGKLITENRQELEKLNVVFFSVNLVARKDDKNTPDTNPYLIKFLQEINWQPDLAAVFAGSLDYKKYGFFDRLMIRAIMKFTGGPTKTPEPIEYTNWKRVEEFAEELYSLHEKSKAEITEKAPA</sequence>
<proteinExistence type="inferred from homology"/>
<dbReference type="InterPro" id="IPR029039">
    <property type="entry name" value="Flavoprotein-like_sf"/>
</dbReference>
<feature type="domain" description="Flavodoxin" evidence="8">
    <location>
        <begin position="6"/>
        <end position="152"/>
    </location>
</feature>
<dbReference type="Pfam" id="PF12724">
    <property type="entry name" value="Flavodoxin_5"/>
    <property type="match status" value="1"/>
</dbReference>
<dbReference type="NCBIfam" id="NF008316">
    <property type="entry name" value="PRK11104.1"/>
    <property type="match status" value="1"/>
</dbReference>
<evidence type="ECO:0000313" key="9">
    <source>
        <dbReference type="EMBL" id="UZH56842.1"/>
    </source>
</evidence>
<comment type="subcellular location">
    <subcellularLocation>
        <location evidence="7">Cell membrane</location>
        <topology evidence="7">Peripheral membrane protein</topology>
    </subcellularLocation>
</comment>
<evidence type="ECO:0000256" key="7">
    <source>
        <dbReference type="HAMAP-Rule" id="MF_00853"/>
    </source>
</evidence>
<evidence type="ECO:0000256" key="1">
    <source>
        <dbReference type="ARBA" id="ARBA00022630"/>
    </source>
</evidence>
<dbReference type="InterPro" id="IPR044264">
    <property type="entry name" value="HemG"/>
</dbReference>
<evidence type="ECO:0000256" key="3">
    <source>
        <dbReference type="ARBA" id="ARBA00022741"/>
    </source>
</evidence>
<dbReference type="InterPro" id="IPR052200">
    <property type="entry name" value="Protoporphyrinogen_IX_DH"/>
</dbReference>